<dbReference type="PROSITE" id="PS50901">
    <property type="entry name" value="FTSK"/>
    <property type="match status" value="1"/>
</dbReference>
<dbReference type="SMART" id="SM00843">
    <property type="entry name" value="Ftsk_gamma"/>
    <property type="match status" value="1"/>
</dbReference>
<evidence type="ECO:0000256" key="6">
    <source>
        <dbReference type="ARBA" id="ARBA00022741"/>
    </source>
</evidence>
<dbReference type="PANTHER" id="PTHR22683:SF41">
    <property type="entry name" value="DNA TRANSLOCASE FTSK"/>
    <property type="match status" value="1"/>
</dbReference>
<dbReference type="InterPro" id="IPR036388">
    <property type="entry name" value="WH-like_DNA-bd_sf"/>
</dbReference>
<accession>A0A3B0V937</accession>
<keyword evidence="4" id="KW-0132">Cell division</keyword>
<evidence type="ECO:0000256" key="8">
    <source>
        <dbReference type="ARBA" id="ARBA00022840"/>
    </source>
</evidence>
<dbReference type="GO" id="GO:0007059">
    <property type="term" value="P:chromosome segregation"/>
    <property type="evidence" value="ECO:0007669"/>
    <property type="project" value="UniProtKB-KW"/>
</dbReference>
<feature type="region of interest" description="Disordered" evidence="14">
    <location>
        <begin position="696"/>
        <end position="719"/>
    </location>
</feature>
<feature type="region of interest" description="Disordered" evidence="14">
    <location>
        <begin position="236"/>
        <end position="255"/>
    </location>
</feature>
<evidence type="ECO:0000256" key="10">
    <source>
        <dbReference type="ARBA" id="ARBA00023125"/>
    </source>
</evidence>
<dbReference type="PANTHER" id="PTHR22683">
    <property type="entry name" value="SPORULATION PROTEIN RELATED"/>
    <property type="match status" value="1"/>
</dbReference>
<evidence type="ECO:0000256" key="1">
    <source>
        <dbReference type="ARBA" id="ARBA00004651"/>
    </source>
</evidence>
<keyword evidence="6" id="KW-0547">Nucleotide-binding</keyword>
<gene>
    <name evidence="17" type="ORF">MNBD_DELTA04-524</name>
</gene>
<evidence type="ECO:0000256" key="9">
    <source>
        <dbReference type="ARBA" id="ARBA00022989"/>
    </source>
</evidence>
<evidence type="ECO:0000256" key="11">
    <source>
        <dbReference type="ARBA" id="ARBA00023136"/>
    </source>
</evidence>
<comment type="similarity">
    <text evidence="2">Belongs to the FtsK/SpoIIIE/SftA family.</text>
</comment>
<keyword evidence="9 15" id="KW-1133">Transmembrane helix</keyword>
<dbReference type="InterPro" id="IPR036390">
    <property type="entry name" value="WH_DNA-bd_sf"/>
</dbReference>
<dbReference type="InterPro" id="IPR018541">
    <property type="entry name" value="Ftsk_gamma"/>
</dbReference>
<keyword evidence="10" id="KW-0238">DNA-binding</keyword>
<dbReference type="Gene3D" id="3.30.980.40">
    <property type="match status" value="1"/>
</dbReference>
<dbReference type="SUPFAM" id="SSF52540">
    <property type="entry name" value="P-loop containing nucleoside triphosphate hydrolases"/>
    <property type="match status" value="1"/>
</dbReference>
<feature type="transmembrane region" description="Helical" evidence="15">
    <location>
        <begin position="96"/>
        <end position="122"/>
    </location>
</feature>
<keyword evidence="11 15" id="KW-0472">Membrane</keyword>
<keyword evidence="8" id="KW-0067">ATP-binding</keyword>
<feature type="region of interest" description="Disordered" evidence="14">
    <location>
        <begin position="188"/>
        <end position="221"/>
    </location>
</feature>
<sequence>MPLPRKKKPGARQEVVAMFCLFLALFLLLCFVSYARPLLAEHPALQAPAANWCGSIGYYVARYLFSFFGLTAFFPVLILIYTSMSVLMPGGTANRLPFVVAGITGILISTSGLLATTAQLVFPPEFITPGGYLGGLIWRLLGRFMGEAGSVLLLLLVFIFSLMAAVRFSPLGAGKWLWRTGGKVGKRLPKKLPASPAARKNGNSKQDPVVGNSSPAARPAAVPAVHEPVLLKLATDTEDEEFTPRPPRSGDYQLPPVTMLARHDQQEIRIDKEHFYRVSKVLVAKLEDFGVYGTVEGISPGPVVTTYEYAPAPGVKINKIVSLADDLAMALKVDRVRIVGSIPGKAALGIEIPNPVRKTVFLRDILLTEEYGNSSSRLSLALGLDVVGHPVVADFTKMPHLLIAGATGAGKSVAINAFIASILFKSTPDEVRLLLVDPKRIELSVYEDIPHLLHPVVVEPKMASRALIWAVREMERRYRLLEEKRVKSFLSYNEVAEEKLPYIVIIVDELADLMMVASKDVENSIARLAQMARAAGMHIMLATQRPSVDVLTGLIKANFPTRISFKVASRVDSRTILDGSGAEHLLGDGDMLFLPPGAAKLQRIHGAYISEEETERIVTFLKKQGKAEYDEAVLRGVEDEPATDDDEDVEYDEKYDEAVAIVTETGQASISMVQRRLRVGYNRAARMIEMMEKEGIVGPSDGSRPREVFARAGYSDLNP</sequence>
<dbReference type="InterPro" id="IPR002543">
    <property type="entry name" value="FtsK_dom"/>
</dbReference>
<protein>
    <submittedName>
        <fullName evidence="17">DNA translocase FtsK</fullName>
    </submittedName>
</protein>
<evidence type="ECO:0000256" key="3">
    <source>
        <dbReference type="ARBA" id="ARBA00022475"/>
    </source>
</evidence>
<keyword evidence="12" id="KW-0131">Cell cycle</keyword>
<evidence type="ECO:0000256" key="7">
    <source>
        <dbReference type="ARBA" id="ARBA00022829"/>
    </source>
</evidence>
<evidence type="ECO:0000256" key="13">
    <source>
        <dbReference type="ARBA" id="ARBA00025923"/>
    </source>
</evidence>
<dbReference type="Gene3D" id="3.40.50.300">
    <property type="entry name" value="P-loop containing nucleotide triphosphate hydrolases"/>
    <property type="match status" value="1"/>
</dbReference>
<evidence type="ECO:0000256" key="15">
    <source>
        <dbReference type="SAM" id="Phobius"/>
    </source>
</evidence>
<proteinExistence type="inferred from homology"/>
<comment type="subunit">
    <text evidence="13">Homohexamer. Forms a ring that surrounds DNA.</text>
</comment>
<evidence type="ECO:0000256" key="14">
    <source>
        <dbReference type="SAM" id="MobiDB-lite"/>
    </source>
</evidence>
<dbReference type="InterPro" id="IPR041027">
    <property type="entry name" value="FtsK_alpha"/>
</dbReference>
<dbReference type="GO" id="GO:0005524">
    <property type="term" value="F:ATP binding"/>
    <property type="evidence" value="ECO:0007669"/>
    <property type="project" value="UniProtKB-KW"/>
</dbReference>
<dbReference type="Pfam" id="PF17854">
    <property type="entry name" value="FtsK_alpha"/>
    <property type="match status" value="1"/>
</dbReference>
<comment type="subcellular location">
    <subcellularLocation>
        <location evidence="1">Cell membrane</location>
        <topology evidence="1">Multi-pass membrane protein</topology>
    </subcellularLocation>
</comment>
<feature type="transmembrane region" description="Helical" evidence="15">
    <location>
        <begin position="148"/>
        <end position="169"/>
    </location>
</feature>
<feature type="transmembrane region" description="Helical" evidence="15">
    <location>
        <begin position="64"/>
        <end position="84"/>
    </location>
</feature>
<dbReference type="GO" id="GO:0051301">
    <property type="term" value="P:cell division"/>
    <property type="evidence" value="ECO:0007669"/>
    <property type="project" value="UniProtKB-KW"/>
</dbReference>
<evidence type="ECO:0000256" key="12">
    <source>
        <dbReference type="ARBA" id="ARBA00023306"/>
    </source>
</evidence>
<dbReference type="SUPFAM" id="SSF46785">
    <property type="entry name" value="Winged helix' DNA-binding domain"/>
    <property type="match status" value="1"/>
</dbReference>
<dbReference type="Pfam" id="PF13491">
    <property type="entry name" value="FtsK_4TM"/>
    <property type="match status" value="1"/>
</dbReference>
<dbReference type="EMBL" id="UOEY01000013">
    <property type="protein sequence ID" value="VAW35292.1"/>
    <property type="molecule type" value="Genomic_DNA"/>
</dbReference>
<reference evidence="17" key="1">
    <citation type="submission" date="2018-06" db="EMBL/GenBank/DDBJ databases">
        <authorList>
            <person name="Zhirakovskaya E."/>
        </authorList>
    </citation>
    <scope>NUCLEOTIDE SEQUENCE</scope>
</reference>
<dbReference type="Gene3D" id="1.10.10.10">
    <property type="entry name" value="Winged helix-like DNA-binding domain superfamily/Winged helix DNA-binding domain"/>
    <property type="match status" value="1"/>
</dbReference>
<feature type="compositionally biased region" description="Polar residues" evidence="14">
    <location>
        <begin position="201"/>
        <end position="214"/>
    </location>
</feature>
<evidence type="ECO:0000256" key="4">
    <source>
        <dbReference type="ARBA" id="ARBA00022618"/>
    </source>
</evidence>
<dbReference type="InterPro" id="IPR003593">
    <property type="entry name" value="AAA+_ATPase"/>
</dbReference>
<evidence type="ECO:0000256" key="5">
    <source>
        <dbReference type="ARBA" id="ARBA00022692"/>
    </source>
</evidence>
<keyword evidence="5 15" id="KW-0812">Transmembrane</keyword>
<evidence type="ECO:0000259" key="16">
    <source>
        <dbReference type="PROSITE" id="PS50901"/>
    </source>
</evidence>
<evidence type="ECO:0000256" key="2">
    <source>
        <dbReference type="ARBA" id="ARBA00006474"/>
    </source>
</evidence>
<name>A0A3B0V937_9ZZZZ</name>
<dbReference type="InterPro" id="IPR027417">
    <property type="entry name" value="P-loop_NTPase"/>
</dbReference>
<dbReference type="Pfam" id="PF01580">
    <property type="entry name" value="FtsK_SpoIIIE"/>
    <property type="match status" value="1"/>
</dbReference>
<dbReference type="Pfam" id="PF09397">
    <property type="entry name" value="FtsK_gamma"/>
    <property type="match status" value="1"/>
</dbReference>
<dbReference type="CDD" id="cd01127">
    <property type="entry name" value="TrwB_TraG_TraD_VirD4"/>
    <property type="match status" value="1"/>
</dbReference>
<dbReference type="GO" id="GO:0003677">
    <property type="term" value="F:DNA binding"/>
    <property type="evidence" value="ECO:0007669"/>
    <property type="project" value="UniProtKB-KW"/>
</dbReference>
<dbReference type="AlphaFoldDB" id="A0A3B0V937"/>
<dbReference type="SMART" id="SM00382">
    <property type="entry name" value="AAA"/>
    <property type="match status" value="1"/>
</dbReference>
<dbReference type="InterPro" id="IPR025199">
    <property type="entry name" value="FtsK_4TM"/>
</dbReference>
<dbReference type="GO" id="GO:0005886">
    <property type="term" value="C:plasma membrane"/>
    <property type="evidence" value="ECO:0007669"/>
    <property type="project" value="UniProtKB-SubCell"/>
</dbReference>
<organism evidence="17">
    <name type="scientific">hydrothermal vent metagenome</name>
    <dbReference type="NCBI Taxonomy" id="652676"/>
    <lineage>
        <taxon>unclassified sequences</taxon>
        <taxon>metagenomes</taxon>
        <taxon>ecological metagenomes</taxon>
    </lineage>
</organism>
<keyword evidence="3" id="KW-1003">Cell membrane</keyword>
<keyword evidence="7" id="KW-0159">Chromosome partition</keyword>
<evidence type="ECO:0000313" key="17">
    <source>
        <dbReference type="EMBL" id="VAW35292.1"/>
    </source>
</evidence>
<dbReference type="InterPro" id="IPR050206">
    <property type="entry name" value="FtsK/SpoIIIE/SftA"/>
</dbReference>
<feature type="domain" description="FtsK" evidence="16">
    <location>
        <begin position="388"/>
        <end position="574"/>
    </location>
</feature>